<evidence type="ECO:0000313" key="1">
    <source>
        <dbReference type="EMBL" id="MFC3687088.1"/>
    </source>
</evidence>
<reference evidence="2" key="1">
    <citation type="journal article" date="2019" name="Int. J. Syst. Evol. Microbiol.">
        <title>The Global Catalogue of Microorganisms (GCM) 10K type strain sequencing project: providing services to taxonomists for standard genome sequencing and annotation.</title>
        <authorList>
            <consortium name="The Broad Institute Genomics Platform"/>
            <consortium name="The Broad Institute Genome Sequencing Center for Infectious Disease"/>
            <person name="Wu L."/>
            <person name="Ma J."/>
        </authorList>
    </citation>
    <scope>NUCLEOTIDE SEQUENCE [LARGE SCALE GENOMIC DNA]</scope>
    <source>
        <strain evidence="2">NCAIM B.02333</strain>
    </source>
</reference>
<comment type="caution">
    <text evidence="1">The sequence shown here is derived from an EMBL/GenBank/DDBJ whole genome shotgun (WGS) entry which is preliminary data.</text>
</comment>
<gene>
    <name evidence="1" type="ORF">ACFOLH_01890</name>
</gene>
<organism evidence="1 2">
    <name type="scientific">Aquipuribacter hungaricus</name>
    <dbReference type="NCBI Taxonomy" id="545624"/>
    <lineage>
        <taxon>Bacteria</taxon>
        <taxon>Bacillati</taxon>
        <taxon>Actinomycetota</taxon>
        <taxon>Actinomycetes</taxon>
        <taxon>Micrococcales</taxon>
        <taxon>Intrasporangiaceae</taxon>
        <taxon>Aquipuribacter</taxon>
    </lineage>
</organism>
<evidence type="ECO:0000313" key="2">
    <source>
        <dbReference type="Proteomes" id="UP001595685"/>
    </source>
</evidence>
<accession>A0ABV7WF36</accession>
<name>A0ABV7WF36_9MICO</name>
<protein>
    <submittedName>
        <fullName evidence="1">Uncharacterized protein</fullName>
    </submittedName>
</protein>
<sequence length="108" mass="12350">MTGRTTDYHRPVQVSRHTRYEDHPWRETREAQEWAEALGCSLDELPDELLKLWKQVDALGSELWRFHSFVADLPDDDIPRAVSDAAARLSDPLLTVEAVMRRAGAHIG</sequence>
<keyword evidence="2" id="KW-1185">Reference proteome</keyword>
<dbReference type="RefSeq" id="WP_340289386.1">
    <property type="nucleotide sequence ID" value="NZ_JBBEOI010000007.1"/>
</dbReference>
<dbReference type="Proteomes" id="UP001595685">
    <property type="component" value="Unassembled WGS sequence"/>
</dbReference>
<dbReference type="EMBL" id="JBHRWW010000001">
    <property type="protein sequence ID" value="MFC3687088.1"/>
    <property type="molecule type" value="Genomic_DNA"/>
</dbReference>
<proteinExistence type="predicted"/>